<evidence type="ECO:0000256" key="7">
    <source>
        <dbReference type="ARBA" id="ARBA00022840"/>
    </source>
</evidence>
<evidence type="ECO:0000256" key="3">
    <source>
        <dbReference type="ARBA" id="ARBA00022679"/>
    </source>
</evidence>
<feature type="domain" description="Polymerase nucleotidyl transferase" evidence="10">
    <location>
        <begin position="18"/>
        <end position="103"/>
    </location>
</feature>
<dbReference type="Proteomes" id="UP000234206">
    <property type="component" value="Unassembled WGS sequence"/>
</dbReference>
<dbReference type="PANTHER" id="PTHR33571:SF12">
    <property type="entry name" value="BSL3053 PROTEIN"/>
    <property type="match status" value="1"/>
</dbReference>
<evidence type="ECO:0000256" key="5">
    <source>
        <dbReference type="ARBA" id="ARBA00022723"/>
    </source>
</evidence>
<keyword evidence="7" id="KW-0067">ATP-binding</keyword>
<evidence type="ECO:0000256" key="8">
    <source>
        <dbReference type="ARBA" id="ARBA00022842"/>
    </source>
</evidence>
<comment type="caution">
    <text evidence="11">The sequence shown here is derived from an EMBL/GenBank/DDBJ whole genome shotgun (WGS) entry which is preliminary data.</text>
</comment>
<evidence type="ECO:0000256" key="2">
    <source>
        <dbReference type="ARBA" id="ARBA00022649"/>
    </source>
</evidence>
<dbReference type="InterPro" id="IPR043519">
    <property type="entry name" value="NT_sf"/>
</dbReference>
<gene>
    <name evidence="11" type="ORF">CYJ76_07875</name>
</gene>
<dbReference type="Pfam" id="PF01909">
    <property type="entry name" value="NTP_transf_2"/>
    <property type="match status" value="1"/>
</dbReference>
<evidence type="ECO:0000313" key="11">
    <source>
        <dbReference type="EMBL" id="PKZ41465.1"/>
    </source>
</evidence>
<proteinExistence type="inferred from homology"/>
<dbReference type="SUPFAM" id="SSF81301">
    <property type="entry name" value="Nucleotidyltransferase"/>
    <property type="match status" value="1"/>
</dbReference>
<dbReference type="InterPro" id="IPR052038">
    <property type="entry name" value="Type-VII_TA_antitoxin"/>
</dbReference>
<organism evidence="11 12">
    <name type="scientific">Kytococcus schroeteri</name>
    <dbReference type="NCBI Taxonomy" id="138300"/>
    <lineage>
        <taxon>Bacteria</taxon>
        <taxon>Bacillati</taxon>
        <taxon>Actinomycetota</taxon>
        <taxon>Actinomycetes</taxon>
        <taxon>Micrococcales</taxon>
        <taxon>Kytococcaceae</taxon>
        <taxon>Kytococcus</taxon>
    </lineage>
</organism>
<dbReference type="AlphaFoldDB" id="A0A2I1PA09"/>
<evidence type="ECO:0000259" key="10">
    <source>
        <dbReference type="Pfam" id="PF01909"/>
    </source>
</evidence>
<comment type="similarity">
    <text evidence="9">Belongs to the MntA antitoxin family.</text>
</comment>
<dbReference type="CDD" id="cd05403">
    <property type="entry name" value="NT_KNTase_like"/>
    <property type="match status" value="1"/>
</dbReference>
<dbReference type="GO" id="GO:0005524">
    <property type="term" value="F:ATP binding"/>
    <property type="evidence" value="ECO:0007669"/>
    <property type="project" value="UniProtKB-KW"/>
</dbReference>
<keyword evidence="2" id="KW-1277">Toxin-antitoxin system</keyword>
<keyword evidence="4" id="KW-0548">Nucleotidyltransferase</keyword>
<keyword evidence="12" id="KW-1185">Reference proteome</keyword>
<accession>A0A2I1PA09</accession>
<evidence type="ECO:0000256" key="4">
    <source>
        <dbReference type="ARBA" id="ARBA00022695"/>
    </source>
</evidence>
<dbReference type="GO" id="GO:0046872">
    <property type="term" value="F:metal ion binding"/>
    <property type="evidence" value="ECO:0007669"/>
    <property type="project" value="UniProtKB-KW"/>
</dbReference>
<keyword evidence="6" id="KW-0547">Nucleotide-binding</keyword>
<keyword evidence="5" id="KW-0479">Metal-binding</keyword>
<keyword evidence="8" id="KW-0460">Magnesium</keyword>
<dbReference type="OrthoDB" id="9803128at2"/>
<evidence type="ECO:0000256" key="1">
    <source>
        <dbReference type="ARBA" id="ARBA00001946"/>
    </source>
</evidence>
<sequence length="106" mass="11549">MSRILRFHGTTEGARSLRRHAAEVKRLVAEHGGSQVRVLGSTAHGTDGPESDIDLLFLPSRTLGLMELVALERDISTILERPVDLVAEPALHPLVKDRVLAEAVPL</sequence>
<dbReference type="Gene3D" id="3.30.460.10">
    <property type="entry name" value="Beta Polymerase, domain 2"/>
    <property type="match status" value="1"/>
</dbReference>
<protein>
    <submittedName>
        <fullName evidence="11">Nucleotidyltransferase</fullName>
    </submittedName>
</protein>
<evidence type="ECO:0000256" key="9">
    <source>
        <dbReference type="ARBA" id="ARBA00038276"/>
    </source>
</evidence>
<dbReference type="EMBL" id="PKIZ01000013">
    <property type="protein sequence ID" value="PKZ41465.1"/>
    <property type="molecule type" value="Genomic_DNA"/>
</dbReference>
<evidence type="ECO:0000313" key="12">
    <source>
        <dbReference type="Proteomes" id="UP000234206"/>
    </source>
</evidence>
<name>A0A2I1PA09_9MICO</name>
<dbReference type="GO" id="GO:0016779">
    <property type="term" value="F:nucleotidyltransferase activity"/>
    <property type="evidence" value="ECO:0007669"/>
    <property type="project" value="UniProtKB-KW"/>
</dbReference>
<dbReference type="InterPro" id="IPR002934">
    <property type="entry name" value="Polymerase_NTP_transf_dom"/>
</dbReference>
<keyword evidence="3 11" id="KW-0808">Transferase</keyword>
<comment type="cofactor">
    <cofactor evidence="1">
        <name>Mg(2+)</name>
        <dbReference type="ChEBI" id="CHEBI:18420"/>
    </cofactor>
</comment>
<evidence type="ECO:0000256" key="6">
    <source>
        <dbReference type="ARBA" id="ARBA00022741"/>
    </source>
</evidence>
<reference evidence="11 12" key="1">
    <citation type="submission" date="2017-12" db="EMBL/GenBank/DDBJ databases">
        <title>Phylogenetic diversity of female urinary microbiome.</title>
        <authorList>
            <person name="Thomas-White K."/>
            <person name="Wolfe A.J."/>
        </authorList>
    </citation>
    <scope>NUCLEOTIDE SEQUENCE [LARGE SCALE GENOMIC DNA]</scope>
    <source>
        <strain evidence="11 12">UMB1298</strain>
    </source>
</reference>
<dbReference type="PANTHER" id="PTHR33571">
    <property type="entry name" value="SSL8005 PROTEIN"/>
    <property type="match status" value="1"/>
</dbReference>